<sequence length="69" mass="7779">MGFVENPLGKQCLNLESKLIWKVLTPTFSTFIGKQKSTKNSFFQLLLDKQYGLKQQSREGEAEGRGARG</sequence>
<proteinExistence type="predicted"/>
<reference evidence="1" key="1">
    <citation type="submission" date="2022-11" db="EMBL/GenBank/DDBJ databases">
        <authorList>
            <person name="Hyden B.L."/>
            <person name="Feng K."/>
            <person name="Yates T."/>
            <person name="Jawdy S."/>
            <person name="Smart L.B."/>
            <person name="Muchero W."/>
        </authorList>
    </citation>
    <scope>NUCLEOTIDE SEQUENCE</scope>
    <source>
        <tissue evidence="1">Shoot tip</tissue>
    </source>
</reference>
<reference evidence="1" key="2">
    <citation type="journal article" date="2023" name="Int. J. Mol. Sci.">
        <title>De Novo Assembly and Annotation of 11 Diverse Shrub Willow (Salix) Genomes Reveals Novel Gene Organization in Sex-Linked Regions.</title>
        <authorList>
            <person name="Hyden B."/>
            <person name="Feng K."/>
            <person name="Yates T.B."/>
            <person name="Jawdy S."/>
            <person name="Cereghino C."/>
            <person name="Smart L.B."/>
            <person name="Muchero W."/>
        </authorList>
    </citation>
    <scope>NUCLEOTIDE SEQUENCE</scope>
    <source>
        <tissue evidence="1">Shoot tip</tissue>
    </source>
</reference>
<dbReference type="Proteomes" id="UP001151532">
    <property type="component" value="Chromosome 3"/>
</dbReference>
<name>A0A9Q0QGC5_SALPP</name>
<evidence type="ECO:0000313" key="1">
    <source>
        <dbReference type="EMBL" id="KAJ6706165.1"/>
    </source>
</evidence>
<protein>
    <submittedName>
        <fullName evidence="1">Uncharacterized protein</fullName>
    </submittedName>
</protein>
<comment type="caution">
    <text evidence="1">The sequence shown here is derived from an EMBL/GenBank/DDBJ whole genome shotgun (WGS) entry which is preliminary data.</text>
</comment>
<organism evidence="1 2">
    <name type="scientific">Salix purpurea</name>
    <name type="common">Purple osier willow</name>
    <dbReference type="NCBI Taxonomy" id="77065"/>
    <lineage>
        <taxon>Eukaryota</taxon>
        <taxon>Viridiplantae</taxon>
        <taxon>Streptophyta</taxon>
        <taxon>Embryophyta</taxon>
        <taxon>Tracheophyta</taxon>
        <taxon>Spermatophyta</taxon>
        <taxon>Magnoliopsida</taxon>
        <taxon>eudicotyledons</taxon>
        <taxon>Gunneridae</taxon>
        <taxon>Pentapetalae</taxon>
        <taxon>rosids</taxon>
        <taxon>fabids</taxon>
        <taxon>Malpighiales</taxon>
        <taxon>Salicaceae</taxon>
        <taxon>Saliceae</taxon>
        <taxon>Salix</taxon>
    </lineage>
</organism>
<evidence type="ECO:0000313" key="2">
    <source>
        <dbReference type="Proteomes" id="UP001151532"/>
    </source>
</evidence>
<keyword evidence="2" id="KW-1185">Reference proteome</keyword>
<accession>A0A9Q0QGC5</accession>
<dbReference type="AlphaFoldDB" id="A0A9Q0QGC5"/>
<dbReference type="EMBL" id="JAPFFK010000016">
    <property type="protein sequence ID" value="KAJ6706165.1"/>
    <property type="molecule type" value="Genomic_DNA"/>
</dbReference>
<gene>
    <name evidence="1" type="ORF">OIU79_010754</name>
</gene>